<evidence type="ECO:0000256" key="1">
    <source>
        <dbReference type="SAM" id="SignalP"/>
    </source>
</evidence>
<dbReference type="InterPro" id="IPR024079">
    <property type="entry name" value="MetalloPept_cat_dom_sf"/>
</dbReference>
<dbReference type="Pfam" id="PF16313">
    <property type="entry name" value="DUF4953"/>
    <property type="match status" value="1"/>
</dbReference>
<gene>
    <name evidence="4" type="ORF">EV696_11139</name>
</gene>
<name>A0A4R6UJU1_9GAMM</name>
<sequence length="861" mass="96076">MNKAFTKRSLVTALSLVFATPIAILPLNAQAAEAAKPAAEQQKKKTIADLLKNTVAHPGLFDMYQSKEDGTLYMKLKRAQLGKEYIHFIQSADGLPEVGQFRGAYWGSRLYSIDRYFNRIEIRSENTSFYFDPSNPLSKAKDANINRPVLASVTIEAEDEKSGDVLIKASGIFLSESLRQVKPSANPDAKPGEQFPLGNLNADKTKPLSVHNYPANTDLVVEYVYDNPQPVRKQQNTFAIGEFAITDDRSVSLRLRHSFIEMPKNTFQPRLDDPRVGYFGEIVQDMTAADATPYRDMISRWHLEKKNPGAALSEPVEPIVWWIENTTPHEYRKTIADAVLAWNSSFEKAGFKNAMQVKVQPDNADWDAGDIRYNVLRWTSSPTPLFSGYGPSFTNPRTGQILGADIMLEYTGITRRQELQNLFNAESLNLSLGGDSMSHAGLYEGAQFGSHALLASGASAGEVDQFVKEFLYYLVLHEVGHTLGLNHNMKASQMIGFEDIHDHKKAEQHGLTGSVMDYPAINFSPDGKAKGNYYTVKPGPYDDWAIEFGYSEALNDPAAEQKRLDTILARSTEPQLTFGNDADDMRSPGAGIDPRVMIYDMSGDAVSYAEQRLETINTLFGGLKSKLAESGDSYQQLTNGFVALNTEYARNTQVVSRYVGGVYVDRGFAGQSGAVQPFTPVPKAKQQQAMDVLSEFLFAPNAFDRPADLLTHLQHQRRSFNFFGQTEDPKLHDLALAMQKAVFDHLLHPVVLKRLQDSRLYGNEYTPAMMLNDLTEAVFAADAKGNVNSYRQNLQREYVNRLSSMLKKTDSSDQHSAQALARYQLSEISERLRTSGNNTETKAHKDMLKFLIKQALEPVKA</sequence>
<dbReference type="Proteomes" id="UP000295375">
    <property type="component" value="Unassembled WGS sequence"/>
</dbReference>
<feature type="signal peptide" evidence="1">
    <location>
        <begin position="1"/>
        <end position="31"/>
    </location>
</feature>
<dbReference type="GO" id="GO:0008237">
    <property type="term" value="F:metallopeptidase activity"/>
    <property type="evidence" value="ECO:0007669"/>
    <property type="project" value="InterPro"/>
</dbReference>
<organism evidence="4 5">
    <name type="scientific">Permianibacter aggregans</name>
    <dbReference type="NCBI Taxonomy" id="1510150"/>
    <lineage>
        <taxon>Bacteria</taxon>
        <taxon>Pseudomonadati</taxon>
        <taxon>Pseudomonadota</taxon>
        <taxon>Gammaproteobacteria</taxon>
        <taxon>Pseudomonadales</taxon>
        <taxon>Pseudomonadaceae</taxon>
        <taxon>Permianibacter</taxon>
    </lineage>
</organism>
<keyword evidence="1" id="KW-0732">Signal</keyword>
<dbReference type="EMBL" id="SNYM01000011">
    <property type="protein sequence ID" value="TDQ47111.1"/>
    <property type="molecule type" value="Genomic_DNA"/>
</dbReference>
<dbReference type="PANTHER" id="PTHR38478:SF1">
    <property type="entry name" value="ZINC DEPENDENT METALLOPROTEASE DOMAIN LIPOPROTEIN"/>
    <property type="match status" value="1"/>
</dbReference>
<dbReference type="AlphaFoldDB" id="A0A4R6UJU1"/>
<accession>A0A4R6UJU1</accession>
<feature type="domain" description="EcxA zinc-binding" evidence="2">
    <location>
        <begin position="463"/>
        <end position="783"/>
    </location>
</feature>
<keyword evidence="5" id="KW-1185">Reference proteome</keyword>
<dbReference type="InterPro" id="IPR034032">
    <property type="entry name" value="Zn_MMP-like_bac"/>
</dbReference>
<dbReference type="InterPro" id="IPR033413">
    <property type="entry name" value="DUF5117"/>
</dbReference>
<dbReference type="Pfam" id="PF17148">
    <property type="entry name" value="DUF5117"/>
    <property type="match status" value="1"/>
</dbReference>
<dbReference type="RefSeq" id="WP_162848187.1">
    <property type="nucleotide sequence ID" value="NZ_CP037953.1"/>
</dbReference>
<proteinExistence type="predicted"/>
<dbReference type="InterPro" id="IPR032534">
    <property type="entry name" value="EcxA_zinc-bd"/>
</dbReference>
<reference evidence="4 5" key="1">
    <citation type="submission" date="2019-03" db="EMBL/GenBank/DDBJ databases">
        <title>Genomic Encyclopedia of Type Strains, Phase IV (KMG-IV): sequencing the most valuable type-strain genomes for metagenomic binning, comparative biology and taxonomic classification.</title>
        <authorList>
            <person name="Goeker M."/>
        </authorList>
    </citation>
    <scope>NUCLEOTIDE SEQUENCE [LARGE SCALE GENOMIC DNA]</scope>
    <source>
        <strain evidence="4 5">DSM 103792</strain>
    </source>
</reference>
<evidence type="ECO:0000313" key="4">
    <source>
        <dbReference type="EMBL" id="TDQ47111.1"/>
    </source>
</evidence>
<comment type="caution">
    <text evidence="4">The sequence shown here is derived from an EMBL/GenBank/DDBJ whole genome shotgun (WGS) entry which is preliminary data.</text>
</comment>
<evidence type="ECO:0000313" key="5">
    <source>
        <dbReference type="Proteomes" id="UP000295375"/>
    </source>
</evidence>
<dbReference type="Gene3D" id="3.40.390.10">
    <property type="entry name" value="Collagenase (Catalytic Domain)"/>
    <property type="match status" value="1"/>
</dbReference>
<dbReference type="SUPFAM" id="SSF55486">
    <property type="entry name" value="Metalloproteases ('zincins'), catalytic domain"/>
    <property type="match status" value="1"/>
</dbReference>
<feature type="chain" id="PRO_5020624036" evidence="1">
    <location>
        <begin position="32"/>
        <end position="861"/>
    </location>
</feature>
<protein>
    <submittedName>
        <fullName evidence="4">Uncharacterized protein DUF5117</fullName>
    </submittedName>
</protein>
<evidence type="ECO:0000259" key="3">
    <source>
        <dbReference type="Pfam" id="PF17148"/>
    </source>
</evidence>
<dbReference type="PANTHER" id="PTHR38478">
    <property type="entry name" value="PEPTIDASE M1A AND M12B"/>
    <property type="match status" value="1"/>
</dbReference>
<evidence type="ECO:0000259" key="2">
    <source>
        <dbReference type="Pfam" id="PF16313"/>
    </source>
</evidence>
<dbReference type="CDD" id="cd04276">
    <property type="entry name" value="ZnMc_MMP_like_2"/>
    <property type="match status" value="1"/>
</dbReference>
<feature type="domain" description="DUF5117" evidence="3">
    <location>
        <begin position="130"/>
        <end position="306"/>
    </location>
</feature>